<name>A0A1M4ST76_9CLOT</name>
<organism evidence="9 10">
    <name type="scientific">Caloramator proteoclasticus DSM 10124</name>
    <dbReference type="NCBI Taxonomy" id="1121262"/>
    <lineage>
        <taxon>Bacteria</taxon>
        <taxon>Bacillati</taxon>
        <taxon>Bacillota</taxon>
        <taxon>Clostridia</taxon>
        <taxon>Eubacteriales</taxon>
        <taxon>Clostridiaceae</taxon>
        <taxon>Caloramator</taxon>
    </lineage>
</organism>
<gene>
    <name evidence="9" type="ORF">SAMN02746091_00229</name>
</gene>
<dbReference type="GO" id="GO:0015031">
    <property type="term" value="P:protein transport"/>
    <property type="evidence" value="ECO:0007669"/>
    <property type="project" value="UniProtKB-KW"/>
</dbReference>
<sequence>MKKNDFSTAAGLLLGTAAVIFGMLMGGSLKTFWDAPSLFITVFGSLFAVIISFPFDTVKRLPAVLKNAFIDKHTPADELILTFVELSKKARRNGLLSLEDEISKIEDGFLKQGIQMVVDGLEPETIKDILELEIGEMEKRHQSGIAVLKAWASLAPAFGMIGTLIGLIQMLSQLQDQSKLGPAMAVSLITSFYGAVLANLVFTPLATKLELKSEIESNRREMMLEGILTIQSGVNPRILEDKLKTYLSPTERKRYQENIIQGNAVTENE</sequence>
<feature type="transmembrane region" description="Helical" evidence="7">
    <location>
        <begin position="180"/>
        <end position="202"/>
    </location>
</feature>
<dbReference type="GO" id="GO:0006935">
    <property type="term" value="P:chemotaxis"/>
    <property type="evidence" value="ECO:0007669"/>
    <property type="project" value="InterPro"/>
</dbReference>
<keyword evidence="2" id="KW-1003">Cell membrane</keyword>
<feature type="domain" description="MotA/TolQ/ExbB proton channel" evidence="8">
    <location>
        <begin position="103"/>
        <end position="222"/>
    </location>
</feature>
<keyword evidence="4 7" id="KW-1133">Transmembrane helix</keyword>
<evidence type="ECO:0000256" key="4">
    <source>
        <dbReference type="ARBA" id="ARBA00022989"/>
    </source>
</evidence>
<dbReference type="PANTHER" id="PTHR30433">
    <property type="entry name" value="CHEMOTAXIS PROTEIN MOTA"/>
    <property type="match status" value="1"/>
</dbReference>
<evidence type="ECO:0000256" key="5">
    <source>
        <dbReference type="ARBA" id="ARBA00023136"/>
    </source>
</evidence>
<keyword evidence="3 7" id="KW-0812">Transmembrane</keyword>
<dbReference type="GO" id="GO:0071978">
    <property type="term" value="P:bacterial-type flagellum-dependent swarming motility"/>
    <property type="evidence" value="ECO:0007669"/>
    <property type="project" value="InterPro"/>
</dbReference>
<proteinExistence type="inferred from homology"/>
<dbReference type="InterPro" id="IPR002898">
    <property type="entry name" value="MotA_ExbB_proton_chnl"/>
</dbReference>
<dbReference type="EMBL" id="FQVG01000002">
    <property type="protein sequence ID" value="SHE35440.1"/>
    <property type="molecule type" value="Genomic_DNA"/>
</dbReference>
<feature type="transmembrane region" description="Helical" evidence="7">
    <location>
        <begin position="35"/>
        <end position="55"/>
    </location>
</feature>
<evidence type="ECO:0000313" key="9">
    <source>
        <dbReference type="EMBL" id="SHE35440.1"/>
    </source>
</evidence>
<dbReference type="AlphaFoldDB" id="A0A1M4ST76"/>
<keyword evidence="10" id="KW-1185">Reference proteome</keyword>
<protein>
    <submittedName>
        <fullName evidence="9">Chemotaxis protein MotA</fullName>
    </submittedName>
</protein>
<dbReference type="Proteomes" id="UP000184423">
    <property type="component" value="Unassembled WGS sequence"/>
</dbReference>
<evidence type="ECO:0000259" key="8">
    <source>
        <dbReference type="Pfam" id="PF01618"/>
    </source>
</evidence>
<comment type="similarity">
    <text evidence="6">Belongs to the exbB/tolQ family.</text>
</comment>
<dbReference type="Pfam" id="PF01618">
    <property type="entry name" value="MotA_ExbB"/>
    <property type="match status" value="1"/>
</dbReference>
<feature type="transmembrane region" description="Helical" evidence="7">
    <location>
        <begin position="12"/>
        <end position="29"/>
    </location>
</feature>
<evidence type="ECO:0000313" key="10">
    <source>
        <dbReference type="Proteomes" id="UP000184423"/>
    </source>
</evidence>
<evidence type="ECO:0000256" key="6">
    <source>
        <dbReference type="RuleBase" id="RU004057"/>
    </source>
</evidence>
<feature type="transmembrane region" description="Helical" evidence="7">
    <location>
        <begin position="146"/>
        <end position="168"/>
    </location>
</feature>
<evidence type="ECO:0000256" key="1">
    <source>
        <dbReference type="ARBA" id="ARBA00004651"/>
    </source>
</evidence>
<keyword evidence="6" id="KW-0653">Protein transport</keyword>
<dbReference type="GO" id="GO:0005886">
    <property type="term" value="C:plasma membrane"/>
    <property type="evidence" value="ECO:0007669"/>
    <property type="project" value="UniProtKB-SubCell"/>
</dbReference>
<dbReference type="InterPro" id="IPR047055">
    <property type="entry name" value="MotA-like"/>
</dbReference>
<keyword evidence="6" id="KW-0813">Transport</keyword>
<evidence type="ECO:0000256" key="2">
    <source>
        <dbReference type="ARBA" id="ARBA00022475"/>
    </source>
</evidence>
<evidence type="ECO:0000256" key="7">
    <source>
        <dbReference type="SAM" id="Phobius"/>
    </source>
</evidence>
<evidence type="ECO:0000256" key="3">
    <source>
        <dbReference type="ARBA" id="ARBA00022692"/>
    </source>
</evidence>
<reference evidence="10" key="1">
    <citation type="submission" date="2016-11" db="EMBL/GenBank/DDBJ databases">
        <authorList>
            <person name="Varghese N."/>
            <person name="Submissions S."/>
        </authorList>
    </citation>
    <scope>NUCLEOTIDE SEQUENCE [LARGE SCALE GENOMIC DNA]</scope>
    <source>
        <strain evidence="10">DSM 10124</strain>
    </source>
</reference>
<accession>A0A1M4ST76</accession>
<dbReference type="PANTHER" id="PTHR30433:SF2">
    <property type="entry name" value="MOTILITY PROTEIN A"/>
    <property type="match status" value="1"/>
</dbReference>
<dbReference type="RefSeq" id="WP_073247653.1">
    <property type="nucleotide sequence ID" value="NZ_FQVG01000002.1"/>
</dbReference>
<keyword evidence="5 7" id="KW-0472">Membrane</keyword>
<comment type="subcellular location">
    <subcellularLocation>
        <location evidence="1">Cell membrane</location>
        <topology evidence="1">Multi-pass membrane protein</topology>
    </subcellularLocation>
    <subcellularLocation>
        <location evidence="6">Membrane</location>
        <topology evidence="6">Multi-pass membrane protein</topology>
    </subcellularLocation>
</comment>